<accession>A0ABQ4WJ74</accession>
<proteinExistence type="predicted"/>
<evidence type="ECO:0008006" key="4">
    <source>
        <dbReference type="Google" id="ProtNLM"/>
    </source>
</evidence>
<evidence type="ECO:0000313" key="3">
    <source>
        <dbReference type="Proteomes" id="UP001151760"/>
    </source>
</evidence>
<comment type="caution">
    <text evidence="2">The sequence shown here is derived from an EMBL/GenBank/DDBJ whole genome shotgun (WGS) entry which is preliminary data.</text>
</comment>
<evidence type="ECO:0000256" key="1">
    <source>
        <dbReference type="SAM" id="MobiDB-lite"/>
    </source>
</evidence>
<name>A0ABQ4WJ74_9ASTR</name>
<dbReference type="EMBL" id="BQNB010008692">
    <property type="protein sequence ID" value="GJS52952.1"/>
    <property type="molecule type" value="Genomic_DNA"/>
</dbReference>
<feature type="region of interest" description="Disordered" evidence="1">
    <location>
        <begin position="29"/>
        <end position="51"/>
    </location>
</feature>
<keyword evidence="3" id="KW-1185">Reference proteome</keyword>
<sequence length="404" mass="45954">MQSEEQEELSIKEKSKLFVQLLEARKKHSAAIRAQQMRNKPPTKAQKKKENFDKEDLETLWKLVKAKHGSTRPEEGYKRVLRGDLKTMFDPHIEDQVWMNQQDYRVLDWKIYDSCGVHSLRKQNVHIHMLVEKRYPLTLATIIDMLNKKLQCDRFSEMGRIVGIKSLHDVLEVTAAKVRVTVAKQNAIAIELGIPLMLESYTTDMCMQSWGMSSYTRATIRLQANVELKDTSIVAMPKLFGEGFYTCTIHIEYEWKPPKCACCKVFGHVQDECPKNIGSDVAKNLKNPSQAPRGVPVGPKVGFKAVKQVYRLVSVKNNVNTSVDFCSRIAPIVDKIDKLEKLIIDGKVSLVDDDGKPPKKVDYLGDHDGTDKVERVANEMTSFLASERVGFSINSFSKTMEGYL</sequence>
<protein>
    <recommendedName>
        <fullName evidence="4">Zinc knuckle CX2CX4HX4C</fullName>
    </recommendedName>
</protein>
<reference evidence="2" key="1">
    <citation type="journal article" date="2022" name="Int. J. Mol. Sci.">
        <title>Draft Genome of Tanacetum Coccineum: Genomic Comparison of Closely Related Tanacetum-Family Plants.</title>
        <authorList>
            <person name="Yamashiro T."/>
            <person name="Shiraishi A."/>
            <person name="Nakayama K."/>
            <person name="Satake H."/>
        </authorList>
    </citation>
    <scope>NUCLEOTIDE SEQUENCE</scope>
</reference>
<evidence type="ECO:0000313" key="2">
    <source>
        <dbReference type="EMBL" id="GJS52952.1"/>
    </source>
</evidence>
<dbReference type="Proteomes" id="UP001151760">
    <property type="component" value="Unassembled WGS sequence"/>
</dbReference>
<gene>
    <name evidence="2" type="ORF">Tco_0626314</name>
</gene>
<organism evidence="2 3">
    <name type="scientific">Tanacetum coccineum</name>
    <dbReference type="NCBI Taxonomy" id="301880"/>
    <lineage>
        <taxon>Eukaryota</taxon>
        <taxon>Viridiplantae</taxon>
        <taxon>Streptophyta</taxon>
        <taxon>Embryophyta</taxon>
        <taxon>Tracheophyta</taxon>
        <taxon>Spermatophyta</taxon>
        <taxon>Magnoliopsida</taxon>
        <taxon>eudicotyledons</taxon>
        <taxon>Gunneridae</taxon>
        <taxon>Pentapetalae</taxon>
        <taxon>asterids</taxon>
        <taxon>campanulids</taxon>
        <taxon>Asterales</taxon>
        <taxon>Asteraceae</taxon>
        <taxon>Asteroideae</taxon>
        <taxon>Anthemideae</taxon>
        <taxon>Anthemidinae</taxon>
        <taxon>Tanacetum</taxon>
    </lineage>
</organism>
<reference evidence="2" key="2">
    <citation type="submission" date="2022-01" db="EMBL/GenBank/DDBJ databases">
        <authorList>
            <person name="Yamashiro T."/>
            <person name="Shiraishi A."/>
            <person name="Satake H."/>
            <person name="Nakayama K."/>
        </authorList>
    </citation>
    <scope>NUCLEOTIDE SEQUENCE</scope>
</reference>